<accession>A0A9X1VWQ6</accession>
<dbReference type="InterPro" id="IPR011006">
    <property type="entry name" value="CheY-like_superfamily"/>
</dbReference>
<evidence type="ECO:0000256" key="7">
    <source>
        <dbReference type="PROSITE-ProRule" id="PRU01091"/>
    </source>
</evidence>
<dbReference type="CDD" id="cd00383">
    <property type="entry name" value="trans_reg_C"/>
    <property type="match status" value="1"/>
</dbReference>
<feature type="modified residue" description="4-aspartylphosphate" evidence="6">
    <location>
        <position position="51"/>
    </location>
</feature>
<keyword evidence="4 7" id="KW-0238">DNA-binding</keyword>
<dbReference type="GO" id="GO:0006355">
    <property type="term" value="P:regulation of DNA-templated transcription"/>
    <property type="evidence" value="ECO:0007669"/>
    <property type="project" value="InterPro"/>
</dbReference>
<dbReference type="PROSITE" id="PS51755">
    <property type="entry name" value="OMPR_PHOB"/>
    <property type="match status" value="1"/>
</dbReference>
<reference evidence="10" key="1">
    <citation type="submission" date="2022-03" db="EMBL/GenBank/DDBJ databases">
        <authorList>
            <person name="Woo C.Y."/>
        </authorList>
    </citation>
    <scope>NUCLEOTIDE SEQUENCE</scope>
    <source>
        <strain evidence="10">CYS-02</strain>
    </source>
</reference>
<dbReference type="InterPro" id="IPR036388">
    <property type="entry name" value="WH-like_DNA-bd_sf"/>
</dbReference>
<evidence type="ECO:0000256" key="3">
    <source>
        <dbReference type="ARBA" id="ARBA00023015"/>
    </source>
</evidence>
<keyword evidence="5" id="KW-0804">Transcription</keyword>
<evidence type="ECO:0000256" key="6">
    <source>
        <dbReference type="PROSITE-ProRule" id="PRU00169"/>
    </source>
</evidence>
<dbReference type="PANTHER" id="PTHR48111:SF67">
    <property type="entry name" value="TRANSCRIPTIONAL REGULATORY PROTEIN TCTD"/>
    <property type="match status" value="1"/>
</dbReference>
<gene>
    <name evidence="10" type="ORF">MMF98_14150</name>
</gene>
<dbReference type="CDD" id="cd17624">
    <property type="entry name" value="REC_OmpR_PmrA-like"/>
    <property type="match status" value="1"/>
</dbReference>
<name>A0A9X1VWQ6_9BURK</name>
<keyword evidence="11" id="KW-1185">Reference proteome</keyword>
<dbReference type="RefSeq" id="WP_243306968.1">
    <property type="nucleotide sequence ID" value="NZ_JALGBI010000001.1"/>
</dbReference>
<dbReference type="InterPro" id="IPR001789">
    <property type="entry name" value="Sig_transdc_resp-reg_receiver"/>
</dbReference>
<keyword evidence="2" id="KW-0902">Two-component regulatory system</keyword>
<dbReference type="GO" id="GO:0000976">
    <property type="term" value="F:transcription cis-regulatory region binding"/>
    <property type="evidence" value="ECO:0007669"/>
    <property type="project" value="TreeGrafter"/>
</dbReference>
<dbReference type="SUPFAM" id="SSF46894">
    <property type="entry name" value="C-terminal effector domain of the bipartite response regulators"/>
    <property type="match status" value="1"/>
</dbReference>
<dbReference type="Pfam" id="PF00072">
    <property type="entry name" value="Response_reg"/>
    <property type="match status" value="1"/>
</dbReference>
<feature type="domain" description="Response regulatory" evidence="8">
    <location>
        <begin position="2"/>
        <end position="116"/>
    </location>
</feature>
<protein>
    <submittedName>
        <fullName evidence="10">Response regulator transcription factor</fullName>
    </submittedName>
</protein>
<feature type="DNA-binding region" description="OmpR/PhoB-type" evidence="7">
    <location>
        <begin position="124"/>
        <end position="222"/>
    </location>
</feature>
<dbReference type="InterPro" id="IPR001867">
    <property type="entry name" value="OmpR/PhoB-type_DNA-bd"/>
</dbReference>
<feature type="domain" description="OmpR/PhoB-type" evidence="9">
    <location>
        <begin position="124"/>
        <end position="222"/>
    </location>
</feature>
<dbReference type="GO" id="GO:0032993">
    <property type="term" value="C:protein-DNA complex"/>
    <property type="evidence" value="ECO:0007669"/>
    <property type="project" value="TreeGrafter"/>
</dbReference>
<dbReference type="Gene3D" id="3.40.50.2300">
    <property type="match status" value="1"/>
</dbReference>
<dbReference type="SUPFAM" id="SSF52172">
    <property type="entry name" value="CheY-like"/>
    <property type="match status" value="1"/>
</dbReference>
<dbReference type="Pfam" id="PF00486">
    <property type="entry name" value="Trans_reg_C"/>
    <property type="match status" value="1"/>
</dbReference>
<dbReference type="InterPro" id="IPR039420">
    <property type="entry name" value="WalR-like"/>
</dbReference>
<dbReference type="Gene3D" id="1.10.10.10">
    <property type="entry name" value="Winged helix-like DNA-binding domain superfamily/Winged helix DNA-binding domain"/>
    <property type="match status" value="1"/>
</dbReference>
<evidence type="ECO:0000256" key="5">
    <source>
        <dbReference type="ARBA" id="ARBA00023163"/>
    </source>
</evidence>
<evidence type="ECO:0000313" key="10">
    <source>
        <dbReference type="EMBL" id="MCJ0764355.1"/>
    </source>
</evidence>
<dbReference type="AlphaFoldDB" id="A0A9X1VWQ6"/>
<comment type="caution">
    <text evidence="10">The sequence shown here is derived from an EMBL/GenBank/DDBJ whole genome shotgun (WGS) entry which is preliminary data.</text>
</comment>
<evidence type="ECO:0000256" key="1">
    <source>
        <dbReference type="ARBA" id="ARBA00022553"/>
    </source>
</evidence>
<dbReference type="PROSITE" id="PS50110">
    <property type="entry name" value="RESPONSE_REGULATORY"/>
    <property type="match status" value="1"/>
</dbReference>
<dbReference type="FunFam" id="3.40.50.2300:FF:000002">
    <property type="entry name" value="DNA-binding response regulator PhoP"/>
    <property type="match status" value="1"/>
</dbReference>
<dbReference type="PANTHER" id="PTHR48111">
    <property type="entry name" value="REGULATOR OF RPOS"/>
    <property type="match status" value="1"/>
</dbReference>
<organism evidence="10 11">
    <name type="scientific">Variovorax terrae</name>
    <dbReference type="NCBI Taxonomy" id="2923278"/>
    <lineage>
        <taxon>Bacteria</taxon>
        <taxon>Pseudomonadati</taxon>
        <taxon>Pseudomonadota</taxon>
        <taxon>Betaproteobacteria</taxon>
        <taxon>Burkholderiales</taxon>
        <taxon>Comamonadaceae</taxon>
        <taxon>Variovorax</taxon>
    </lineage>
</organism>
<dbReference type="InterPro" id="IPR016032">
    <property type="entry name" value="Sig_transdc_resp-reg_C-effctor"/>
</dbReference>
<keyword evidence="3" id="KW-0805">Transcription regulation</keyword>
<evidence type="ECO:0000256" key="2">
    <source>
        <dbReference type="ARBA" id="ARBA00023012"/>
    </source>
</evidence>
<dbReference type="Proteomes" id="UP001139447">
    <property type="component" value="Unassembled WGS sequence"/>
</dbReference>
<dbReference type="Gene3D" id="6.10.250.690">
    <property type="match status" value="1"/>
</dbReference>
<dbReference type="SMART" id="SM00448">
    <property type="entry name" value="REC"/>
    <property type="match status" value="1"/>
</dbReference>
<dbReference type="GO" id="GO:0005829">
    <property type="term" value="C:cytosol"/>
    <property type="evidence" value="ECO:0007669"/>
    <property type="project" value="TreeGrafter"/>
</dbReference>
<sequence length="223" mass="24725">MRLLLVEDDPMIGEAVLDALRAEHYAVDWVKDGLMADTALASQDYDLVLLDLGLPKRDGLDVLRRLRERRKPVPVLVATARDAVGDRIAGLDAGADDYVLKPYDIDELLARVRALLRRSAGRAEPVFEHAVEGKRVSLNPATHEASVNGELVSLSAREWAVLEPLLARPGVVFSRAQLEEKLYSWKDEISSNAVEVYIHGLRKKLGSELIQTVRGLGYVVPRT</sequence>
<evidence type="ECO:0000259" key="9">
    <source>
        <dbReference type="PROSITE" id="PS51755"/>
    </source>
</evidence>
<keyword evidence="1 6" id="KW-0597">Phosphoprotein</keyword>
<dbReference type="EMBL" id="JALGBI010000001">
    <property type="protein sequence ID" value="MCJ0764355.1"/>
    <property type="molecule type" value="Genomic_DNA"/>
</dbReference>
<evidence type="ECO:0000256" key="4">
    <source>
        <dbReference type="ARBA" id="ARBA00023125"/>
    </source>
</evidence>
<proteinExistence type="predicted"/>
<evidence type="ECO:0000313" key="11">
    <source>
        <dbReference type="Proteomes" id="UP001139447"/>
    </source>
</evidence>
<evidence type="ECO:0000259" key="8">
    <source>
        <dbReference type="PROSITE" id="PS50110"/>
    </source>
</evidence>
<dbReference type="SMART" id="SM00862">
    <property type="entry name" value="Trans_reg_C"/>
    <property type="match status" value="1"/>
</dbReference>
<dbReference type="GO" id="GO:0000156">
    <property type="term" value="F:phosphorelay response regulator activity"/>
    <property type="evidence" value="ECO:0007669"/>
    <property type="project" value="TreeGrafter"/>
</dbReference>